<gene>
    <name evidence="1" type="ORF">Asru_0415_02</name>
</gene>
<dbReference type="Proteomes" id="UP000032680">
    <property type="component" value="Unassembled WGS sequence"/>
</dbReference>
<dbReference type="Gene3D" id="3.40.50.150">
    <property type="entry name" value="Vaccinia Virus protein VP39"/>
    <property type="match status" value="1"/>
</dbReference>
<dbReference type="InterPro" id="IPR029063">
    <property type="entry name" value="SAM-dependent_MTases_sf"/>
</dbReference>
<dbReference type="OrthoDB" id="7277945at2"/>
<evidence type="ECO:0000313" key="1">
    <source>
        <dbReference type="EMBL" id="GAN77679.1"/>
    </source>
</evidence>
<proteinExistence type="predicted"/>
<accession>A0A0D6P9Z7</accession>
<comment type="caution">
    <text evidence="1">The sequence shown here is derived from an EMBL/GenBank/DDBJ whole genome shotgun (WGS) entry which is preliminary data.</text>
</comment>
<keyword evidence="2" id="KW-1185">Reference proteome</keyword>
<dbReference type="Pfam" id="PF13489">
    <property type="entry name" value="Methyltransf_23"/>
    <property type="match status" value="1"/>
</dbReference>
<dbReference type="RefSeq" id="WP_048861873.1">
    <property type="nucleotide sequence ID" value="NZ_BANB01000415.1"/>
</dbReference>
<name>A0A0D6P9Z7_9PROT</name>
<dbReference type="EMBL" id="BANB01000415">
    <property type="protein sequence ID" value="GAN77679.1"/>
    <property type="molecule type" value="Genomic_DNA"/>
</dbReference>
<sequence length="300" mass="31994">MTDESVTGESETGESPTLCPLCAAPVGAPYATVAGHDYHACDACDFIALSSSTLDRIDRGTAPRSYDDAYWAAELAAARERAWGPALARVAETLLYCRVPVRRFLDIGTGAGLLLDALAWHLPAARAVFHGVELFPPPTAARTLHANYHVGALRDLAGPFDAGSCIEVIEHLTPRMLDALVRDLAAISAPGACYVFNTGLTDYVRHEDPAYLDPVGRGHICIWSVAAARRVFGPHGFVVHPLPGKTWAFLAEYGGGPMGEGTVADRIWTALPENVALLRDPATGSVLHLLGIESARAYRG</sequence>
<reference evidence="1 2" key="1">
    <citation type="submission" date="2012-11" db="EMBL/GenBank/DDBJ databases">
        <title>Whole genome sequence of Acidisphaera rubrifaciens HS-AP3.</title>
        <authorList>
            <person name="Azuma Y."/>
            <person name="Higashiura N."/>
            <person name="Hirakawa H."/>
            <person name="Matsushita K."/>
        </authorList>
    </citation>
    <scope>NUCLEOTIDE SEQUENCE [LARGE SCALE GENOMIC DNA]</scope>
    <source>
        <strain evidence="1 2">HS-AP3</strain>
    </source>
</reference>
<dbReference type="AlphaFoldDB" id="A0A0D6P9Z7"/>
<organism evidence="1 2">
    <name type="scientific">Acidisphaera rubrifaciens HS-AP3</name>
    <dbReference type="NCBI Taxonomy" id="1231350"/>
    <lineage>
        <taxon>Bacteria</taxon>
        <taxon>Pseudomonadati</taxon>
        <taxon>Pseudomonadota</taxon>
        <taxon>Alphaproteobacteria</taxon>
        <taxon>Acetobacterales</taxon>
        <taxon>Acetobacteraceae</taxon>
        <taxon>Acidisphaera</taxon>
    </lineage>
</organism>
<protein>
    <recommendedName>
        <fullName evidence="3">Methyltransferase</fullName>
    </recommendedName>
</protein>
<dbReference type="SUPFAM" id="SSF53335">
    <property type="entry name" value="S-adenosyl-L-methionine-dependent methyltransferases"/>
    <property type="match status" value="1"/>
</dbReference>
<evidence type="ECO:0008006" key="3">
    <source>
        <dbReference type="Google" id="ProtNLM"/>
    </source>
</evidence>
<evidence type="ECO:0000313" key="2">
    <source>
        <dbReference type="Proteomes" id="UP000032680"/>
    </source>
</evidence>